<dbReference type="GO" id="GO:0032267">
    <property type="term" value="F:tRNA(Ile)-lysidine synthase activity"/>
    <property type="evidence" value="ECO:0007669"/>
    <property type="project" value="UniProtKB-EC"/>
</dbReference>
<organism evidence="10 11">
    <name type="scientific">Neolewinella agarilytica</name>
    <dbReference type="NCBI Taxonomy" id="478744"/>
    <lineage>
        <taxon>Bacteria</taxon>
        <taxon>Pseudomonadati</taxon>
        <taxon>Bacteroidota</taxon>
        <taxon>Saprospiria</taxon>
        <taxon>Saprospirales</taxon>
        <taxon>Lewinellaceae</taxon>
        <taxon>Neolewinella</taxon>
    </lineage>
</organism>
<keyword evidence="11" id="KW-1185">Reference proteome</keyword>
<dbReference type="Gene3D" id="3.40.50.620">
    <property type="entry name" value="HUPs"/>
    <property type="match status" value="1"/>
</dbReference>
<evidence type="ECO:0000313" key="11">
    <source>
        <dbReference type="Proteomes" id="UP000199021"/>
    </source>
</evidence>
<dbReference type="GO" id="GO:0005737">
    <property type="term" value="C:cytoplasm"/>
    <property type="evidence" value="ECO:0007669"/>
    <property type="project" value="UniProtKB-SubCell"/>
</dbReference>
<evidence type="ECO:0000256" key="2">
    <source>
        <dbReference type="ARBA" id="ARBA00022490"/>
    </source>
</evidence>
<dbReference type="NCBIfam" id="TIGR02433">
    <property type="entry name" value="lysidine_TilS_C"/>
    <property type="match status" value="1"/>
</dbReference>
<feature type="domain" description="Lysidine-tRNA(Ile) synthetase C-terminal" evidence="9">
    <location>
        <begin position="369"/>
        <end position="445"/>
    </location>
</feature>
<dbReference type="EMBL" id="FOFB01000022">
    <property type="protein sequence ID" value="SER04277.1"/>
    <property type="molecule type" value="Genomic_DNA"/>
</dbReference>
<gene>
    <name evidence="8" type="primary">tilS</name>
    <name evidence="10" type="ORF">SAMN05444359_12250</name>
</gene>
<comment type="function">
    <text evidence="8">Ligates lysine onto the cytidine present at position 34 of the AUA codon-specific tRNA(Ile) that contains the anticodon CAU, in an ATP-dependent manner. Cytidine is converted to lysidine, thus changing the amino acid specificity of the tRNA from methionine to isoleucine.</text>
</comment>
<keyword evidence="2 8" id="KW-0963">Cytoplasm</keyword>
<dbReference type="GO" id="GO:0005524">
    <property type="term" value="F:ATP binding"/>
    <property type="evidence" value="ECO:0007669"/>
    <property type="project" value="UniProtKB-UniRule"/>
</dbReference>
<dbReference type="InterPro" id="IPR012795">
    <property type="entry name" value="tRNA_Ile_lys_synt_N"/>
</dbReference>
<keyword evidence="3 8" id="KW-0436">Ligase</keyword>
<dbReference type="GO" id="GO:0006400">
    <property type="term" value="P:tRNA modification"/>
    <property type="evidence" value="ECO:0007669"/>
    <property type="project" value="UniProtKB-UniRule"/>
</dbReference>
<comment type="catalytic activity">
    <reaction evidence="7 8">
        <text>cytidine(34) in tRNA(Ile2) + L-lysine + ATP = lysidine(34) in tRNA(Ile2) + AMP + diphosphate + H(+)</text>
        <dbReference type="Rhea" id="RHEA:43744"/>
        <dbReference type="Rhea" id="RHEA-COMP:10625"/>
        <dbReference type="Rhea" id="RHEA-COMP:10670"/>
        <dbReference type="ChEBI" id="CHEBI:15378"/>
        <dbReference type="ChEBI" id="CHEBI:30616"/>
        <dbReference type="ChEBI" id="CHEBI:32551"/>
        <dbReference type="ChEBI" id="CHEBI:33019"/>
        <dbReference type="ChEBI" id="CHEBI:82748"/>
        <dbReference type="ChEBI" id="CHEBI:83665"/>
        <dbReference type="ChEBI" id="CHEBI:456215"/>
        <dbReference type="EC" id="6.3.4.19"/>
    </reaction>
</comment>
<dbReference type="NCBIfam" id="TIGR02432">
    <property type="entry name" value="lysidine_TilS_N"/>
    <property type="match status" value="1"/>
</dbReference>
<evidence type="ECO:0000256" key="5">
    <source>
        <dbReference type="ARBA" id="ARBA00022741"/>
    </source>
</evidence>
<comment type="subcellular location">
    <subcellularLocation>
        <location evidence="1 8">Cytoplasm</location>
    </subcellularLocation>
</comment>
<dbReference type="InterPro" id="IPR011063">
    <property type="entry name" value="TilS/TtcA_N"/>
</dbReference>
<evidence type="ECO:0000256" key="3">
    <source>
        <dbReference type="ARBA" id="ARBA00022598"/>
    </source>
</evidence>
<dbReference type="InterPro" id="IPR014729">
    <property type="entry name" value="Rossmann-like_a/b/a_fold"/>
</dbReference>
<dbReference type="InterPro" id="IPR012796">
    <property type="entry name" value="Lysidine-tRNA-synth_C"/>
</dbReference>
<accession>A0A1H9KZF9</accession>
<keyword evidence="4 8" id="KW-0819">tRNA processing</keyword>
<dbReference type="SMART" id="SM00977">
    <property type="entry name" value="TilS_C"/>
    <property type="match status" value="1"/>
</dbReference>
<evidence type="ECO:0000256" key="7">
    <source>
        <dbReference type="ARBA" id="ARBA00048539"/>
    </source>
</evidence>
<dbReference type="AlphaFoldDB" id="A0A1H9KZF9"/>
<dbReference type="FunCoup" id="A0A1H9KZF9">
    <property type="interactions" value="126"/>
</dbReference>
<keyword evidence="5 8" id="KW-0547">Nucleotide-binding</keyword>
<dbReference type="Pfam" id="PF11734">
    <property type="entry name" value="TilS_C"/>
    <property type="match status" value="1"/>
</dbReference>
<dbReference type="EC" id="6.3.4.19" evidence="8"/>
<proteinExistence type="inferred from homology"/>
<evidence type="ECO:0000256" key="1">
    <source>
        <dbReference type="ARBA" id="ARBA00004496"/>
    </source>
</evidence>
<dbReference type="STRING" id="478744.SAMN05444359_12250"/>
<dbReference type="Proteomes" id="UP000199021">
    <property type="component" value="Unassembled WGS sequence"/>
</dbReference>
<evidence type="ECO:0000256" key="6">
    <source>
        <dbReference type="ARBA" id="ARBA00022840"/>
    </source>
</evidence>
<evidence type="ECO:0000256" key="4">
    <source>
        <dbReference type="ARBA" id="ARBA00022694"/>
    </source>
</evidence>
<dbReference type="InParanoid" id="A0A1H9KZF9"/>
<dbReference type="InterPro" id="IPR012094">
    <property type="entry name" value="tRNA_Ile_lys_synt"/>
</dbReference>
<reference evidence="11" key="1">
    <citation type="submission" date="2016-10" db="EMBL/GenBank/DDBJ databases">
        <authorList>
            <person name="Varghese N."/>
            <person name="Submissions S."/>
        </authorList>
    </citation>
    <scope>NUCLEOTIDE SEQUENCE [LARGE SCALE GENOMIC DNA]</scope>
    <source>
        <strain evidence="11">DSM 24740</strain>
    </source>
</reference>
<dbReference type="Pfam" id="PF01171">
    <property type="entry name" value="ATP_bind_3"/>
    <property type="match status" value="1"/>
</dbReference>
<dbReference type="CDD" id="cd01992">
    <property type="entry name" value="TilS_N"/>
    <property type="match status" value="1"/>
</dbReference>
<comment type="domain">
    <text evidence="8">The N-terminal region contains the highly conserved SGGXDS motif, predicted to be a P-loop motif involved in ATP binding.</text>
</comment>
<protein>
    <recommendedName>
        <fullName evidence="8">tRNA(Ile)-lysidine synthase</fullName>
        <ecNumber evidence="8">6.3.4.19</ecNumber>
    </recommendedName>
    <alternativeName>
        <fullName evidence="8">tRNA(Ile)-2-lysyl-cytidine synthase</fullName>
    </alternativeName>
    <alternativeName>
        <fullName evidence="8">tRNA(Ile)-lysidine synthetase</fullName>
    </alternativeName>
</protein>
<evidence type="ECO:0000313" key="10">
    <source>
        <dbReference type="EMBL" id="SER04277.1"/>
    </source>
</evidence>
<dbReference type="HAMAP" id="MF_01161">
    <property type="entry name" value="tRNA_Ile_lys_synt"/>
    <property type="match status" value="1"/>
</dbReference>
<dbReference type="SUPFAM" id="SSF56037">
    <property type="entry name" value="PheT/TilS domain"/>
    <property type="match status" value="1"/>
</dbReference>
<dbReference type="SUPFAM" id="SSF52402">
    <property type="entry name" value="Adenine nucleotide alpha hydrolases-like"/>
    <property type="match status" value="1"/>
</dbReference>
<evidence type="ECO:0000259" key="9">
    <source>
        <dbReference type="SMART" id="SM00977"/>
    </source>
</evidence>
<name>A0A1H9KZF9_9BACT</name>
<evidence type="ECO:0000256" key="8">
    <source>
        <dbReference type="HAMAP-Rule" id="MF_01161"/>
    </source>
</evidence>
<dbReference type="PANTHER" id="PTHR43033">
    <property type="entry name" value="TRNA(ILE)-LYSIDINE SYNTHASE-RELATED"/>
    <property type="match status" value="1"/>
</dbReference>
<comment type="similarity">
    <text evidence="8">Belongs to the tRNA(Ile)-lysidine synthase family.</text>
</comment>
<dbReference type="PANTHER" id="PTHR43033:SF1">
    <property type="entry name" value="TRNA(ILE)-LYSIDINE SYNTHASE-RELATED"/>
    <property type="match status" value="1"/>
</dbReference>
<keyword evidence="6 8" id="KW-0067">ATP-binding</keyword>
<sequence>MGSFVELMKTLNQSFRDFVERERLFTKADKLLLACSGGLDSTVLAHLLKEEGYDFAIAHMNFRLRGEASDGDAAFVEELARTLGAKFYYKAVDVKAEARSGESTQMVARRLRYEWFEEILEEYNCDRLLTAHHAQDNLETVLINLIRGTGIHGVAGMLPRRGRLCRPLLSTNQVLLKTYAAAGDIPWREDASNASDDYLRNRVRHQLAPKFFELGMSVDGWVTTSEQLRSAASFYNLGIASVHRERCESRQSLWIVQRTGWGKQELQTFLHEQAHVYGFTREQIRQMVNLSGQRTLETDSTTVYITPKQLVFELKSSANNRQPEPVEIRELPATGHPYAYFKVELSTVPTPELLDQENTLYLAPPTFPLHLRPRKNGDRFQPLGLGGKTKKVKDYMIDQKIPVWQRDRIYLLVNDEDEIMAIPGYCIAENFKVLPEHKEVLQIRWK</sequence>
<feature type="binding site" evidence="8">
    <location>
        <begin position="36"/>
        <end position="41"/>
    </location>
    <ligand>
        <name>ATP</name>
        <dbReference type="ChEBI" id="CHEBI:30616"/>
    </ligand>
</feature>